<protein>
    <submittedName>
        <fullName evidence="1">Uncharacterized protein</fullName>
    </submittedName>
</protein>
<keyword evidence="2" id="KW-1185">Reference proteome</keyword>
<dbReference type="EMBL" id="CM046119">
    <property type="protein sequence ID" value="KAI8425566.1"/>
    <property type="molecule type" value="Genomic_DNA"/>
</dbReference>
<gene>
    <name evidence="1" type="ORF">MSG28_011391</name>
</gene>
<sequence>GRWSSRAALLWSPLLACKSKVASQSMHISDWLPTLVSAAGGNARQSVTVVCDTNTTVIPCKPLEAPCLFNIEDDPCERFNMAIRNQKVLQRLLEELDKVNRTAIPNNKKDDLRGDPKYLGRVYTNFGDYATNYSSTFCV</sequence>
<accession>A0ACC0JNG9</accession>
<organism evidence="1 2">
    <name type="scientific">Choristoneura fumiferana</name>
    <name type="common">Spruce budworm moth</name>
    <name type="synonym">Archips fumiferana</name>
    <dbReference type="NCBI Taxonomy" id="7141"/>
    <lineage>
        <taxon>Eukaryota</taxon>
        <taxon>Metazoa</taxon>
        <taxon>Ecdysozoa</taxon>
        <taxon>Arthropoda</taxon>
        <taxon>Hexapoda</taxon>
        <taxon>Insecta</taxon>
        <taxon>Pterygota</taxon>
        <taxon>Neoptera</taxon>
        <taxon>Endopterygota</taxon>
        <taxon>Lepidoptera</taxon>
        <taxon>Glossata</taxon>
        <taxon>Ditrysia</taxon>
        <taxon>Tortricoidea</taxon>
        <taxon>Tortricidae</taxon>
        <taxon>Tortricinae</taxon>
        <taxon>Choristoneura</taxon>
    </lineage>
</organism>
<dbReference type="Proteomes" id="UP001064048">
    <property type="component" value="Chromosome 19"/>
</dbReference>
<comment type="caution">
    <text evidence="1">The sequence shown here is derived from an EMBL/GenBank/DDBJ whole genome shotgun (WGS) entry which is preliminary data.</text>
</comment>
<evidence type="ECO:0000313" key="1">
    <source>
        <dbReference type="EMBL" id="KAI8425566.1"/>
    </source>
</evidence>
<evidence type="ECO:0000313" key="2">
    <source>
        <dbReference type="Proteomes" id="UP001064048"/>
    </source>
</evidence>
<feature type="non-terminal residue" evidence="1">
    <location>
        <position position="1"/>
    </location>
</feature>
<reference evidence="1 2" key="1">
    <citation type="journal article" date="2022" name="Genome Biol. Evol.">
        <title>The Spruce Budworm Genome: Reconstructing the Evolutionary History of Antifreeze Proteins.</title>
        <authorList>
            <person name="Beliveau C."/>
            <person name="Gagne P."/>
            <person name="Picq S."/>
            <person name="Vernygora O."/>
            <person name="Keeling C.I."/>
            <person name="Pinkney K."/>
            <person name="Doucet D."/>
            <person name="Wen F."/>
            <person name="Johnston J.S."/>
            <person name="Maaroufi H."/>
            <person name="Boyle B."/>
            <person name="Laroche J."/>
            <person name="Dewar K."/>
            <person name="Juretic N."/>
            <person name="Blackburn G."/>
            <person name="Nisole A."/>
            <person name="Brunet B."/>
            <person name="Brandao M."/>
            <person name="Lumley L."/>
            <person name="Duan J."/>
            <person name="Quan G."/>
            <person name="Lucarotti C.J."/>
            <person name="Roe A.D."/>
            <person name="Sperling F.A.H."/>
            <person name="Levesque R.C."/>
            <person name="Cusson M."/>
        </authorList>
    </citation>
    <scope>NUCLEOTIDE SEQUENCE [LARGE SCALE GENOMIC DNA]</scope>
    <source>
        <strain evidence="1">Glfc:IPQL:Cfum</strain>
    </source>
</reference>
<name>A0ACC0JNG9_CHOFU</name>
<proteinExistence type="predicted"/>